<feature type="region of interest" description="Disordered" evidence="1">
    <location>
        <begin position="58"/>
        <end position="80"/>
    </location>
</feature>
<dbReference type="KEGG" id="strr:EKD16_08020"/>
<proteinExistence type="predicted"/>
<reference evidence="2 3" key="1">
    <citation type="submission" date="2019-02" db="EMBL/GenBank/DDBJ databases">
        <authorList>
            <person name="Khodamoradi S."/>
            <person name="Hahnke R.L."/>
            <person name="Kaempfer P."/>
            <person name="Schumann P."/>
            <person name="Rohde M."/>
            <person name="Steinert M."/>
            <person name="Luzhetskyy A."/>
            <person name="Wink J."/>
            <person name="Ruckert C."/>
        </authorList>
    </citation>
    <scope>NUCLEOTIDE SEQUENCE [LARGE SCALE GENOMIC DNA]</scope>
    <source>
        <strain evidence="2 3">M2</strain>
    </source>
</reference>
<name>A0A4P6PYT1_9ACTN</name>
<evidence type="ECO:0000256" key="1">
    <source>
        <dbReference type="SAM" id="MobiDB-lite"/>
    </source>
</evidence>
<evidence type="ECO:0000313" key="3">
    <source>
        <dbReference type="Proteomes" id="UP000292235"/>
    </source>
</evidence>
<sequence>MALKLRFSGEEHDIRQALGALRDAPGIRLVDTSGAQPNRRDGGVRVYAVVEIRATQRAEETTPTTATAIESGPVPEIPDV</sequence>
<dbReference type="RefSeq" id="WP_131097769.1">
    <property type="nucleotide sequence ID" value="NZ_CP036455.1"/>
</dbReference>
<evidence type="ECO:0000313" key="2">
    <source>
        <dbReference type="EMBL" id="QBI53398.1"/>
    </source>
</evidence>
<protein>
    <submittedName>
        <fullName evidence="2">Uncharacterized protein</fullName>
    </submittedName>
</protein>
<accession>A0A4P6PYT1</accession>
<organism evidence="2 3">
    <name type="scientific">Streptomonospora litoralis</name>
    <dbReference type="NCBI Taxonomy" id="2498135"/>
    <lineage>
        <taxon>Bacteria</taxon>
        <taxon>Bacillati</taxon>
        <taxon>Actinomycetota</taxon>
        <taxon>Actinomycetes</taxon>
        <taxon>Streptosporangiales</taxon>
        <taxon>Nocardiopsidaceae</taxon>
        <taxon>Streptomonospora</taxon>
    </lineage>
</organism>
<dbReference type="AlphaFoldDB" id="A0A4P6PYT1"/>
<dbReference type="Proteomes" id="UP000292235">
    <property type="component" value="Chromosome"/>
</dbReference>
<keyword evidence="3" id="KW-1185">Reference proteome</keyword>
<gene>
    <name evidence="2" type="ORF">EKD16_08020</name>
</gene>
<dbReference type="OrthoDB" id="4570477at2"/>
<dbReference type="EMBL" id="CP036455">
    <property type="protein sequence ID" value="QBI53398.1"/>
    <property type="molecule type" value="Genomic_DNA"/>
</dbReference>